<protein>
    <submittedName>
        <fullName evidence="2">Uncharacterized protein</fullName>
    </submittedName>
</protein>
<organism evidence="2">
    <name type="scientific">Anopheles darlingi</name>
    <name type="common">Mosquito</name>
    <dbReference type="NCBI Taxonomy" id="43151"/>
    <lineage>
        <taxon>Eukaryota</taxon>
        <taxon>Metazoa</taxon>
        <taxon>Ecdysozoa</taxon>
        <taxon>Arthropoda</taxon>
        <taxon>Hexapoda</taxon>
        <taxon>Insecta</taxon>
        <taxon>Pterygota</taxon>
        <taxon>Neoptera</taxon>
        <taxon>Endopterygota</taxon>
        <taxon>Diptera</taxon>
        <taxon>Nematocera</taxon>
        <taxon>Culicoidea</taxon>
        <taxon>Culicidae</taxon>
        <taxon>Anophelinae</taxon>
        <taxon>Anopheles</taxon>
    </lineage>
</organism>
<dbReference type="AlphaFoldDB" id="A0A2M4DQ98"/>
<feature type="transmembrane region" description="Helical" evidence="1">
    <location>
        <begin position="53"/>
        <end position="72"/>
    </location>
</feature>
<keyword evidence="1" id="KW-1133">Transmembrane helix</keyword>
<sequence>MLLVAVAKAVLVILVILLLIGNVLFVRDDLIGQFVRLTIWRGRLTCLLMGNNYFYSIVEHIFIIGFFNYFLLHRNVPRRRCSGLFSSGRCIGN</sequence>
<keyword evidence="1" id="KW-0812">Transmembrane</keyword>
<name>A0A2M4DQ98_ANODA</name>
<evidence type="ECO:0000256" key="1">
    <source>
        <dbReference type="SAM" id="Phobius"/>
    </source>
</evidence>
<proteinExistence type="predicted"/>
<reference evidence="2" key="1">
    <citation type="submission" date="2018-01" db="EMBL/GenBank/DDBJ databases">
        <title>An insight into the sialome of Amazonian anophelines.</title>
        <authorList>
            <person name="Ribeiro J.M."/>
            <person name="Scarpassa V."/>
            <person name="Calvo E."/>
        </authorList>
    </citation>
    <scope>NUCLEOTIDE SEQUENCE</scope>
</reference>
<keyword evidence="1" id="KW-0472">Membrane</keyword>
<dbReference type="EMBL" id="GGFL01015523">
    <property type="protein sequence ID" value="MBW79701.1"/>
    <property type="molecule type" value="Transcribed_RNA"/>
</dbReference>
<accession>A0A2M4DQ98</accession>
<evidence type="ECO:0000313" key="2">
    <source>
        <dbReference type="EMBL" id="MBW79701.1"/>
    </source>
</evidence>